<feature type="compositionally biased region" description="Polar residues" evidence="1">
    <location>
        <begin position="481"/>
        <end position="502"/>
    </location>
</feature>
<feature type="compositionally biased region" description="Polar residues" evidence="1">
    <location>
        <begin position="1311"/>
        <end position="1321"/>
    </location>
</feature>
<name>A0ABD3MFU8_9STRA</name>
<feature type="compositionally biased region" description="Polar residues" evidence="1">
    <location>
        <begin position="415"/>
        <end position="428"/>
    </location>
</feature>
<feature type="region of interest" description="Disordered" evidence="1">
    <location>
        <begin position="824"/>
        <end position="954"/>
    </location>
</feature>
<feature type="compositionally biased region" description="Low complexity" evidence="1">
    <location>
        <begin position="302"/>
        <end position="325"/>
    </location>
</feature>
<keyword evidence="3" id="KW-1185">Reference proteome</keyword>
<reference evidence="2 3" key="1">
    <citation type="submission" date="2024-10" db="EMBL/GenBank/DDBJ databases">
        <title>Updated reference genomes for cyclostephanoid diatoms.</title>
        <authorList>
            <person name="Roberts W.R."/>
            <person name="Alverson A.J."/>
        </authorList>
    </citation>
    <scope>NUCLEOTIDE SEQUENCE [LARGE SCALE GENOMIC DNA]</scope>
    <source>
        <strain evidence="2 3">AJA232-27</strain>
    </source>
</reference>
<feature type="compositionally biased region" description="Basic and acidic residues" evidence="1">
    <location>
        <begin position="895"/>
        <end position="905"/>
    </location>
</feature>
<feature type="compositionally biased region" description="Polar residues" evidence="1">
    <location>
        <begin position="843"/>
        <end position="884"/>
    </location>
</feature>
<gene>
    <name evidence="2" type="ORF">ACHAWU_000966</name>
</gene>
<feature type="region of interest" description="Disordered" evidence="1">
    <location>
        <begin position="1"/>
        <end position="92"/>
    </location>
</feature>
<comment type="caution">
    <text evidence="2">The sequence shown here is derived from an EMBL/GenBank/DDBJ whole genome shotgun (WGS) entry which is preliminary data.</text>
</comment>
<feature type="region of interest" description="Disordered" evidence="1">
    <location>
        <begin position="301"/>
        <end position="335"/>
    </location>
</feature>
<feature type="compositionally biased region" description="Basic and acidic residues" evidence="1">
    <location>
        <begin position="601"/>
        <end position="620"/>
    </location>
</feature>
<evidence type="ECO:0008006" key="4">
    <source>
        <dbReference type="Google" id="ProtNLM"/>
    </source>
</evidence>
<evidence type="ECO:0000313" key="3">
    <source>
        <dbReference type="Proteomes" id="UP001530293"/>
    </source>
</evidence>
<feature type="compositionally biased region" description="Basic and acidic residues" evidence="1">
    <location>
        <begin position="733"/>
        <end position="742"/>
    </location>
</feature>
<feature type="compositionally biased region" description="Polar residues" evidence="1">
    <location>
        <begin position="1275"/>
        <end position="1285"/>
    </location>
</feature>
<feature type="compositionally biased region" description="Pro residues" evidence="1">
    <location>
        <begin position="326"/>
        <end position="335"/>
    </location>
</feature>
<evidence type="ECO:0000313" key="2">
    <source>
        <dbReference type="EMBL" id="KAL3762819.1"/>
    </source>
</evidence>
<organism evidence="2 3">
    <name type="scientific">Discostella pseudostelligera</name>
    <dbReference type="NCBI Taxonomy" id="259834"/>
    <lineage>
        <taxon>Eukaryota</taxon>
        <taxon>Sar</taxon>
        <taxon>Stramenopiles</taxon>
        <taxon>Ochrophyta</taxon>
        <taxon>Bacillariophyta</taxon>
        <taxon>Coscinodiscophyceae</taxon>
        <taxon>Thalassiosirophycidae</taxon>
        <taxon>Stephanodiscales</taxon>
        <taxon>Stephanodiscaceae</taxon>
        <taxon>Discostella</taxon>
    </lineage>
</organism>
<feature type="region of interest" description="Disordered" evidence="1">
    <location>
        <begin position="582"/>
        <end position="632"/>
    </location>
</feature>
<dbReference type="Proteomes" id="UP001530293">
    <property type="component" value="Unassembled WGS sequence"/>
</dbReference>
<feature type="region of interest" description="Disordered" evidence="1">
    <location>
        <begin position="684"/>
        <end position="793"/>
    </location>
</feature>
<feature type="compositionally biased region" description="Polar residues" evidence="1">
    <location>
        <begin position="770"/>
        <end position="793"/>
    </location>
</feature>
<accession>A0ABD3MFU8</accession>
<protein>
    <recommendedName>
        <fullName evidence="4">Helicase-associated domain-containing protein</fullName>
    </recommendedName>
</protein>
<feature type="compositionally biased region" description="Polar residues" evidence="1">
    <location>
        <begin position="719"/>
        <end position="732"/>
    </location>
</feature>
<feature type="region of interest" description="Disordered" evidence="1">
    <location>
        <begin position="404"/>
        <end position="528"/>
    </location>
</feature>
<feature type="compositionally biased region" description="Low complexity" evidence="1">
    <location>
        <begin position="24"/>
        <end position="46"/>
    </location>
</feature>
<dbReference type="EMBL" id="JALLBG020000130">
    <property type="protein sequence ID" value="KAL3762819.1"/>
    <property type="molecule type" value="Genomic_DNA"/>
</dbReference>
<feature type="region of interest" description="Disordered" evidence="1">
    <location>
        <begin position="1343"/>
        <end position="1363"/>
    </location>
</feature>
<feature type="compositionally biased region" description="Basic and acidic residues" evidence="1">
    <location>
        <begin position="1256"/>
        <end position="1268"/>
    </location>
</feature>
<evidence type="ECO:0000256" key="1">
    <source>
        <dbReference type="SAM" id="MobiDB-lite"/>
    </source>
</evidence>
<feature type="compositionally biased region" description="Basic and acidic residues" evidence="1">
    <location>
        <begin position="980"/>
        <end position="991"/>
    </location>
</feature>
<feature type="compositionally biased region" description="Low complexity" evidence="1">
    <location>
        <begin position="469"/>
        <end position="479"/>
    </location>
</feature>
<feature type="compositionally biased region" description="Polar residues" evidence="1">
    <location>
        <begin position="747"/>
        <end position="757"/>
    </location>
</feature>
<feature type="region of interest" description="Disordered" evidence="1">
    <location>
        <begin position="650"/>
        <end position="670"/>
    </location>
</feature>
<feature type="compositionally biased region" description="Polar residues" evidence="1">
    <location>
        <begin position="825"/>
        <end position="835"/>
    </location>
</feature>
<sequence length="1363" mass="148492">MTTVATTKAAMKTEMVVDSNEGESQLQQQQSSSSMSQSRQSRTSISPRTRGNSIARILASPGDLLHDNNLDKTNGSGGGGGNSDTRRELPRRNIIAQNKFISPNKRSTAEATLNLLARRRITRNSNSLEETENGEVVRRPKQIHAAVVAAAATDTSSLTTPGGRRRKRKAACDAQSKVRDICELEDFDQLDELLLDSSRKVPYNEPSLTMNQGRKKRTSLGGSVGVVGAGAVVSDIVVVADRKSPAASPTSLGMQNNGPFTPCIVAGTASNNTVDTKAASFIPVGKVEERWFRNFNKWRCNSSSSSTTATASPTKNASTLVTTSTMPPPTSPPPRLWIREQRVQYNLWKHHQKSQMTKERVDLLESAGFCWEMNERKKVNAAAAASSTTAKKNGTTSKMNLLDADGTGTEHVTSKDANQSAGTNLTRQSTKRKLPRESLTTQFYHNLGEGTSESIKDNQSQILLRDSSESATSTTTKTSLMKRQSVPNAHSSAVISSHPTTTTDDDNIKVDATSEPISPKIRSKNGRRGRYSMDSMASLMALDIPTESRSVPGAGKKKGGAATLRSESLSYKELEMAVSKSLQQKARKKSSATKSSSSTDSKIEKKSSDRKVDGSDKTETSEGVDVPLINCNDLSPSLESPLLVMTRLPTSTSASKDPQSHPAAVAAKSTEPVCVRKLMLSCLSDESPPAESGDNSIRSDDDEHENPSSNSTTDEKKSLATSMNSKVGSDTVSSERGEDAFVKSRSVGDTLQLNLDSSPPVARFDPTLPDNATNIDHTPGSRSAQQYNAGDSPSYTSYDAAHVNSLWEHDTDFTSTIEATDIDILSNSPDPSNAANKPRRLFSPSSLNSPTGNASELPSRIPQANNTHMKETGTQTADPPSQTSETHDNIPFNVDSHKDAKKDESFMYTQSHTRIRPANNTSQKETGTQTADPAPQTSDTQANLLSNTDPQEDANIDESSMQLYSPLSLTEPSQTRIQHDGASKINTKESDTQTANPSSRSLVTSNVASHHNGNLGAHVPVALQAVEPTHSIVEYQNKWTNFGLIEMEMKLVAQRMRELEEKMKLVDSYPVSKNNCIDGERGESASMQAVAYRPNSRSRSTRKRHHSSSDYYESSEDECTDEYYPPSPPRRRRPSGYRGPKMVVGNPSNRRVDAHKASAQRSRSRSNHDDRRNGRSSKQRLKSDERYYPDRSDSSEDSYADDRHQTQGTTKKRSGRKKDSELNASSGSKESRTNRQPKRRHPVSVLETASPSKPAVADDHSEDEKSAHSEPYLASKTSVVKPKTSQKVDAKPSEVVQRNDSAATGDGNLPPVNNGNESNENYTSCVFGDRSRAPLFWLARGESSSDDESWDFDGPMILPPPPL</sequence>
<feature type="compositionally biased region" description="Polar residues" evidence="1">
    <location>
        <begin position="438"/>
        <end position="462"/>
    </location>
</feature>
<feature type="compositionally biased region" description="Low complexity" evidence="1">
    <location>
        <begin position="1"/>
        <end position="16"/>
    </location>
</feature>
<feature type="compositionally biased region" description="Polar residues" evidence="1">
    <location>
        <begin position="907"/>
        <end position="949"/>
    </location>
</feature>
<feature type="compositionally biased region" description="Basic and acidic residues" evidence="1">
    <location>
        <begin position="1181"/>
        <end position="1205"/>
    </location>
</feature>
<feature type="region of interest" description="Disordered" evidence="1">
    <location>
        <begin position="1072"/>
        <end position="1321"/>
    </location>
</feature>
<proteinExistence type="predicted"/>
<feature type="region of interest" description="Disordered" evidence="1">
    <location>
        <begin position="980"/>
        <end position="999"/>
    </location>
</feature>